<evidence type="ECO:0000256" key="2">
    <source>
        <dbReference type="ARBA" id="ARBA00023034"/>
    </source>
</evidence>
<dbReference type="EMBL" id="KV921314">
    <property type="protein sequence ID" value="ORE19251.1"/>
    <property type="molecule type" value="Genomic_DNA"/>
</dbReference>
<dbReference type="InterPro" id="IPR058565">
    <property type="entry name" value="Ig_TRAPPC9_Trs120_1st"/>
</dbReference>
<dbReference type="Pfam" id="PF26280">
    <property type="entry name" value="Ig_TRAPPC9-Trs120_2nd"/>
    <property type="match status" value="1"/>
</dbReference>
<dbReference type="AlphaFoldDB" id="A0A1X0S508"/>
<dbReference type="Pfam" id="PF26282">
    <property type="entry name" value="Ig_TRAPPC9-Trs120_3rd"/>
    <property type="match status" value="1"/>
</dbReference>
<dbReference type="Proteomes" id="UP000242381">
    <property type="component" value="Unassembled WGS sequence"/>
</dbReference>
<evidence type="ECO:0000313" key="9">
    <source>
        <dbReference type="Proteomes" id="UP000242381"/>
    </source>
</evidence>
<name>A0A1X0S508_RHIZD</name>
<dbReference type="VEuPathDB" id="FungiDB:BCV72DRAFT_207102"/>
<comment type="subcellular location">
    <subcellularLocation>
        <location evidence="1">Golgi apparatus</location>
    </subcellularLocation>
</comment>
<evidence type="ECO:0000259" key="6">
    <source>
        <dbReference type="Pfam" id="PF26282"/>
    </source>
</evidence>
<dbReference type="Pfam" id="PF26254">
    <property type="entry name" value="Ig_TRAPPC9-Trs120_1st"/>
    <property type="match status" value="1"/>
</dbReference>
<dbReference type="GO" id="GO:0005802">
    <property type="term" value="C:trans-Golgi network"/>
    <property type="evidence" value="ECO:0007669"/>
    <property type="project" value="TreeGrafter"/>
</dbReference>
<organism evidence="8 9">
    <name type="scientific">Rhizopus microsporus</name>
    <dbReference type="NCBI Taxonomy" id="58291"/>
    <lineage>
        <taxon>Eukaryota</taxon>
        <taxon>Fungi</taxon>
        <taxon>Fungi incertae sedis</taxon>
        <taxon>Mucoromycota</taxon>
        <taxon>Mucoromycotina</taxon>
        <taxon>Mucoromycetes</taxon>
        <taxon>Mucorales</taxon>
        <taxon>Mucorineae</taxon>
        <taxon>Rhizopodaceae</taxon>
        <taxon>Rhizopus</taxon>
    </lineage>
</organism>
<reference evidence="8 9" key="1">
    <citation type="journal article" date="2016" name="Proc. Natl. Acad. Sci. U.S.A.">
        <title>Lipid metabolic changes in an early divergent fungus govern the establishment of a mutualistic symbiosis with endobacteria.</title>
        <authorList>
            <person name="Lastovetsky O.A."/>
            <person name="Gaspar M.L."/>
            <person name="Mondo S.J."/>
            <person name="LaButti K.M."/>
            <person name="Sandor L."/>
            <person name="Grigoriev I.V."/>
            <person name="Henry S.A."/>
            <person name="Pawlowska T.E."/>
        </authorList>
    </citation>
    <scope>NUCLEOTIDE SEQUENCE [LARGE SCALE GENOMIC DNA]</scope>
    <source>
        <strain evidence="8 9">ATCC 11559</strain>
    </source>
</reference>
<evidence type="ECO:0000256" key="1">
    <source>
        <dbReference type="ARBA" id="ARBA00004555"/>
    </source>
</evidence>
<feature type="domain" description="Trs120/TRAPPC9 first Ig-like" evidence="5">
    <location>
        <begin position="574"/>
        <end position="753"/>
    </location>
</feature>
<dbReference type="InterPro" id="IPR058564">
    <property type="entry name" value="TPR_TRAPPC9_Trs120"/>
</dbReference>
<feature type="domain" description="Trs120/TRAPPC9 N-terminal" evidence="3">
    <location>
        <begin position="200"/>
        <end position="276"/>
    </location>
</feature>
<evidence type="ECO:0000259" key="3">
    <source>
        <dbReference type="Pfam" id="PF08626"/>
    </source>
</evidence>
<accession>A0A1X0S508</accession>
<protein>
    <submittedName>
        <fullName evidence="8">Trs120-domain-containing protein</fullName>
    </submittedName>
</protein>
<evidence type="ECO:0000313" key="8">
    <source>
        <dbReference type="EMBL" id="ORE19251.1"/>
    </source>
</evidence>
<dbReference type="InterPro" id="IPR013935">
    <property type="entry name" value="Trs120_TRAPPC9"/>
</dbReference>
<proteinExistence type="predicted"/>
<dbReference type="InterPro" id="IPR058568">
    <property type="entry name" value="Ig_TRAPPC9_Trs120_4th"/>
</dbReference>
<evidence type="ECO:0000259" key="5">
    <source>
        <dbReference type="Pfam" id="PF26254"/>
    </source>
</evidence>
<keyword evidence="2" id="KW-0333">Golgi apparatus</keyword>
<dbReference type="VEuPathDB" id="FungiDB:BCV72DRAFT_212593"/>
<dbReference type="PANTHER" id="PTHR21512:SF5">
    <property type="entry name" value="TRAFFICKING PROTEIN PARTICLE COMPLEX SUBUNIT 9"/>
    <property type="match status" value="1"/>
</dbReference>
<gene>
    <name evidence="8" type="ORF">BCV71DRAFT_263158</name>
</gene>
<evidence type="ECO:0000259" key="4">
    <source>
        <dbReference type="Pfam" id="PF26251"/>
    </source>
</evidence>
<dbReference type="InterPro" id="IPR058567">
    <property type="entry name" value="Ig_TRAPPC9_Trs120_3rd"/>
</dbReference>
<sequence length="1236" mass="141204">MDIAVDITCLCRIRVLLVPVFPIKRSTFKKYVQLIQSLHTIRLGDVTPNLNDKFNSQVFPEGQLHFEFLTHVTNDHVELQDFQPCRRLFGVIGIMDCQEWKDLNEGYDQFMKMAQTIAAPVTRCFAFDPIENQADNAKGLIMIPNVGNMVFYMSTMMNDFANEVLAEFSVIANRIQSLEIIETPAFSQLSARSKYLQRRNSVSMTENLRKRTPGRIRKLLADFYLLAGQLPDAIHHFEQAIDMAKMTDDYLWLASAAEGRVCATILLEYVQMDAGHITSRARYESEEQNRDDVSTITFVSEQYRVAITNYAHIRLSAGLPSLVYAECCLRIARFLATCYLNLGWNEQTLSLLIQQKLWNTDPTEVWKRWPSVVGGVSRHSIGQWITKTWEANISEMAQLDQIHITMSMATLHKCIGYQRKAAWLMYDSVNRMIPFIMQHRRTRLLKGGIMHDTGIMNILKQVCETYGVGEALQKGEKPPSSNSIRGRTSAFKDQLVCGWPQLQVNILKQCINMSEILLDSQSQMYYTAILLKNFYQHISKPDQIRLATSIQTMVTSTTKKKASSDIMISYWGVNIVSSIEPKKPIARRALHTHIVQHDTFNQQAGERDFADPFIYNPFTHKKTTEHKVNLIKNELCEFKVVLFNPFGFDLELRSIVLSTSGVAFQGIPSAISIPANTTTSILLAGIPEETGTLIVKGCKVQIVGFLEQEFLVELGNTAFSNNGIIKIKKCGLDAVKCKRTRDTSELSGESEQHIFHTFTVVDEQPLLKIKNTSLLHNAMMLYEGEMTHLTIEVENIGNTPVNYIKLSFTESSTIQSLPYNHESSPEEQYENELHTKGTHVFSWEHNPAEESFNPNEEVLLLPGETKTVTIKVYGKRDCCGGSIQIDYGYIQKDTVDTNVNFIYTRHLYLNILLTVYQHLEPSNWDILSLRHMTSLHDNDSTLEENGMKKVEESMKFVQLIANVEMKDKTRNDYCLIAIDVKNVWTTSFSVSFVISSDDDNNNSVFNISIQPGHTKRILLPFKRLFLSEEVCSRPIPSVDPNKQFIKSKISEEELYTCQQIFWYREELLSRIKCSWACHITGRTGILNIRPFVGLGLNQMAVLKKENIEFIINVKGDATQRKSRCLFDCKCNKPIEMNITIHNRLRYAIKLILRIQPVQSLSDSTKGYQLSDDILIEGTQQILLPEIPAHGGQVTHVFPIYFLSSGKFEILYHAEDVRTRKIYYDSEWAIFNAIESP</sequence>
<feature type="domain" description="Trs120/TRAPPC9 TPR region" evidence="4">
    <location>
        <begin position="307"/>
        <end position="560"/>
    </location>
</feature>
<feature type="domain" description="Trs120/TRAPPC9 third Ig-like" evidence="6">
    <location>
        <begin position="920"/>
        <end position="1101"/>
    </location>
</feature>
<dbReference type="OMA" id="EHSRDRM"/>
<dbReference type="Pfam" id="PF26283">
    <property type="entry name" value="Ig_TRAPPC9-Trs120_4th"/>
    <property type="match status" value="1"/>
</dbReference>
<dbReference type="Pfam" id="PF08626">
    <property type="entry name" value="TRAPPC9-Trs120"/>
    <property type="match status" value="2"/>
</dbReference>
<dbReference type="Pfam" id="PF26251">
    <property type="entry name" value="TPR_TRAPPC9-Trs120"/>
    <property type="match status" value="1"/>
</dbReference>
<evidence type="ECO:0000259" key="7">
    <source>
        <dbReference type="Pfam" id="PF26283"/>
    </source>
</evidence>
<dbReference type="PANTHER" id="PTHR21512">
    <property type="entry name" value="TRAFFICKING PROTEIN PARTICLE COMPLEX SUBUNIT 9"/>
    <property type="match status" value="1"/>
</dbReference>
<dbReference type="InterPro" id="IPR058563">
    <property type="entry name" value="Trs120_TRAPPC9_N"/>
</dbReference>
<feature type="domain" description="Trs120/TRAPPC9 N-terminal" evidence="3">
    <location>
        <begin position="11"/>
        <end position="191"/>
    </location>
</feature>
<feature type="domain" description="Trs120/TRAPPC9 fourth Ig-like" evidence="7">
    <location>
        <begin position="1107"/>
        <end position="1232"/>
    </location>
</feature>